<organismHost>
    <name type="scientific">Synechococcus</name>
    <dbReference type="NCBI Taxonomy" id="1129"/>
</organismHost>
<dbReference type="EMBL" id="DQ149023">
    <property type="protein sequence ID" value="ABA47030.1"/>
    <property type="molecule type" value="Genomic_DNA"/>
</dbReference>
<keyword evidence="2" id="KW-1185">Reference proteome</keyword>
<proteinExistence type="predicted"/>
<dbReference type="GeneID" id="4239120"/>
<name>Q0QZG7_BPSYS</name>
<dbReference type="RefSeq" id="YP_717728.1">
    <property type="nucleotide sequence ID" value="NC_008296.2"/>
</dbReference>
<accession>Q0QZG7</accession>
<dbReference type="Proteomes" id="UP000000909">
    <property type="component" value="Segment"/>
</dbReference>
<sequence length="220" mass="24512">MTLPPVCPILYSYKRNPMAPTTNLGKIYRKLIPTALDMMTNKLNKHLMPMVGTDLDGFNDTVSKTKFLAMVAPLAFKEAAIYHGINYEFVNETGYDTVVTYNDDGVDIIVKIEDKMSLMESTDSFATGNNHSKVKDHTHFVMKLQHVGNIFTSCFAALIDVPALSEGSGWDDSVSKTGNNNNGFSTLKILKEDADKIEVIYGKIRSARKYLHTEYAILDA</sequence>
<protein>
    <submittedName>
        <fullName evidence="1">Gp61</fullName>
    </submittedName>
</protein>
<evidence type="ECO:0000313" key="2">
    <source>
        <dbReference type="Proteomes" id="UP000000909"/>
    </source>
</evidence>
<organism evidence="1 2">
    <name type="scientific">Synechococcus phage syn9</name>
    <dbReference type="NCBI Taxonomy" id="382359"/>
    <lineage>
        <taxon>Viruses</taxon>
        <taxon>Duplodnaviria</taxon>
        <taxon>Heunggongvirae</taxon>
        <taxon>Uroviricota</taxon>
        <taxon>Caudoviricetes</taxon>
        <taxon>Pantevenvirales</taxon>
        <taxon>Kyanoviridae</taxon>
        <taxon>Ormenosvirus</taxon>
        <taxon>Ormenosvirus syn9</taxon>
    </lineage>
</organism>
<evidence type="ECO:0000313" key="1">
    <source>
        <dbReference type="EMBL" id="ABA47030.1"/>
    </source>
</evidence>
<dbReference type="OrthoDB" id="32545at10239"/>
<reference evidence="1 2" key="1">
    <citation type="journal article" date="2007" name="Environ. Microbiol.">
        <title>Genomic and structural analysis of Syn9, a cyanophage infecting marine Prochlorococcus and Synechococcus.</title>
        <authorList>
            <person name="Weigele P.R."/>
            <person name="Pope W.H."/>
            <person name="Pedulla M.L."/>
            <person name="Houtz J.M."/>
            <person name="Smith A.L."/>
            <person name="Conway J.F."/>
            <person name="King J."/>
            <person name="Hatfull G.F."/>
            <person name="Lawrence J.G."/>
            <person name="Hendrix R.W."/>
        </authorList>
    </citation>
    <scope>NUCLEOTIDE SEQUENCE</scope>
</reference>
<dbReference type="KEGG" id="vg:4239120"/>